<organism evidence="2 3">
    <name type="scientific">Raphidocelis subcapitata</name>
    <dbReference type="NCBI Taxonomy" id="307507"/>
    <lineage>
        <taxon>Eukaryota</taxon>
        <taxon>Viridiplantae</taxon>
        <taxon>Chlorophyta</taxon>
        <taxon>core chlorophytes</taxon>
        <taxon>Chlorophyceae</taxon>
        <taxon>CS clade</taxon>
        <taxon>Sphaeropleales</taxon>
        <taxon>Selenastraceae</taxon>
        <taxon>Raphidocelis</taxon>
    </lineage>
</organism>
<reference evidence="2 3" key="1">
    <citation type="journal article" date="2018" name="Sci. Rep.">
        <title>Raphidocelis subcapitata (=Pseudokirchneriella subcapitata) provides an insight into genome evolution and environmental adaptations in the Sphaeropleales.</title>
        <authorList>
            <person name="Suzuki S."/>
            <person name="Yamaguchi H."/>
            <person name="Nakajima N."/>
            <person name="Kawachi M."/>
        </authorList>
    </citation>
    <scope>NUCLEOTIDE SEQUENCE [LARGE SCALE GENOMIC DNA]</scope>
    <source>
        <strain evidence="2 3">NIES-35</strain>
    </source>
</reference>
<keyword evidence="1" id="KW-0812">Transmembrane</keyword>
<dbReference type="EMBL" id="BDRX01000065">
    <property type="protein sequence ID" value="GBF95469.1"/>
    <property type="molecule type" value="Genomic_DNA"/>
</dbReference>
<evidence type="ECO:0000256" key="1">
    <source>
        <dbReference type="SAM" id="Phobius"/>
    </source>
</evidence>
<dbReference type="Proteomes" id="UP000247498">
    <property type="component" value="Unassembled WGS sequence"/>
</dbReference>
<proteinExistence type="predicted"/>
<dbReference type="InParanoid" id="A0A2V0P7D6"/>
<accession>A0A2V0P7D6</accession>
<sequence>MPAPRHVVLPQGLGATMAKPEHQDAWHQYEGLIFFLAAIHVAAFAFWCWLLASSRKAKAAEGVTPSASSAALAAGRTTRDVLRAYHKSSLGKG</sequence>
<keyword evidence="1" id="KW-1133">Transmembrane helix</keyword>
<gene>
    <name evidence="2" type="ORF">Rsub_07819</name>
</gene>
<dbReference type="OrthoDB" id="10478753at2759"/>
<name>A0A2V0P7D6_9CHLO</name>
<feature type="transmembrane region" description="Helical" evidence="1">
    <location>
        <begin position="32"/>
        <end position="52"/>
    </location>
</feature>
<keyword evidence="3" id="KW-1185">Reference proteome</keyword>
<comment type="caution">
    <text evidence="2">The sequence shown here is derived from an EMBL/GenBank/DDBJ whole genome shotgun (WGS) entry which is preliminary data.</text>
</comment>
<keyword evidence="1" id="KW-0472">Membrane</keyword>
<evidence type="ECO:0000313" key="2">
    <source>
        <dbReference type="EMBL" id="GBF95469.1"/>
    </source>
</evidence>
<dbReference type="AlphaFoldDB" id="A0A2V0P7D6"/>
<evidence type="ECO:0000313" key="3">
    <source>
        <dbReference type="Proteomes" id="UP000247498"/>
    </source>
</evidence>
<protein>
    <submittedName>
        <fullName evidence="2">Uncharacterized protein</fullName>
    </submittedName>
</protein>